<protein>
    <recommendedName>
        <fullName evidence="1">Heavy metal binding domain-containing protein</fullName>
    </recommendedName>
</protein>
<dbReference type="GO" id="GO:0046872">
    <property type="term" value="F:metal ion binding"/>
    <property type="evidence" value="ECO:0007669"/>
    <property type="project" value="InterPro"/>
</dbReference>
<dbReference type="RefSeq" id="WP_115832835.1">
    <property type="nucleotide sequence ID" value="NZ_QNUL01000020.1"/>
</dbReference>
<comment type="caution">
    <text evidence="2">The sequence shown here is derived from an EMBL/GenBank/DDBJ whole genome shotgun (WGS) entry which is preliminary data.</text>
</comment>
<dbReference type="Pfam" id="PF19335">
    <property type="entry name" value="HMBD"/>
    <property type="match status" value="1"/>
</dbReference>
<dbReference type="PROSITE" id="PS51257">
    <property type="entry name" value="PROKAR_LIPOPROTEIN"/>
    <property type="match status" value="1"/>
</dbReference>
<name>A0A3D8Y9X4_9BACT</name>
<reference evidence="2 3" key="1">
    <citation type="submission" date="2018-07" db="EMBL/GenBank/DDBJ databases">
        <title>Dyadobacter roseus sp. nov., isolated from rose rhizosphere soil.</title>
        <authorList>
            <person name="Chen L."/>
        </authorList>
    </citation>
    <scope>NUCLEOTIDE SEQUENCE [LARGE SCALE GENOMIC DNA]</scope>
    <source>
        <strain evidence="2 3">RS19</strain>
    </source>
</reference>
<dbReference type="OrthoDB" id="1523860at2"/>
<dbReference type="EMBL" id="QNUL01000020">
    <property type="protein sequence ID" value="REA58501.1"/>
    <property type="molecule type" value="Genomic_DNA"/>
</dbReference>
<gene>
    <name evidence="2" type="ORF">DSL64_20660</name>
</gene>
<organism evidence="2 3">
    <name type="scientific">Dyadobacter luteus</name>
    <dbReference type="NCBI Taxonomy" id="2259619"/>
    <lineage>
        <taxon>Bacteria</taxon>
        <taxon>Pseudomonadati</taxon>
        <taxon>Bacteroidota</taxon>
        <taxon>Cytophagia</taxon>
        <taxon>Cytophagales</taxon>
        <taxon>Spirosomataceae</taxon>
        <taxon>Dyadobacter</taxon>
    </lineage>
</organism>
<accession>A0A3D8Y9X4</accession>
<dbReference type="InterPro" id="IPR045800">
    <property type="entry name" value="HMBD"/>
</dbReference>
<keyword evidence="3" id="KW-1185">Reference proteome</keyword>
<evidence type="ECO:0000313" key="2">
    <source>
        <dbReference type="EMBL" id="REA58501.1"/>
    </source>
</evidence>
<dbReference type="AlphaFoldDB" id="A0A3D8Y9X4"/>
<sequence length="78" mass="8387">MNKLIYASMILLLTACAGNTEKTEKSETTTEAAHAKAYACPMKCEGDKTYEQAGSCPVCKMELQEVAMAEADSTGHVH</sequence>
<evidence type="ECO:0000259" key="1">
    <source>
        <dbReference type="Pfam" id="PF19335"/>
    </source>
</evidence>
<proteinExistence type="predicted"/>
<dbReference type="Proteomes" id="UP000256373">
    <property type="component" value="Unassembled WGS sequence"/>
</dbReference>
<feature type="domain" description="Heavy metal binding" evidence="1">
    <location>
        <begin position="38"/>
        <end position="66"/>
    </location>
</feature>
<evidence type="ECO:0000313" key="3">
    <source>
        <dbReference type="Proteomes" id="UP000256373"/>
    </source>
</evidence>